<evidence type="ECO:0000259" key="3">
    <source>
        <dbReference type="Pfam" id="PF00501"/>
    </source>
</evidence>
<dbReference type="FunFam" id="3.30.300.30:FF:000007">
    <property type="entry name" value="4-coumarate--CoA ligase 2"/>
    <property type="match status" value="1"/>
</dbReference>
<name>A0A7S2UJI0_9STRA</name>
<dbReference type="CDD" id="cd05911">
    <property type="entry name" value="Firefly_Luc_like"/>
    <property type="match status" value="1"/>
</dbReference>
<dbReference type="Gene3D" id="2.30.38.10">
    <property type="entry name" value="Luciferase, Domain 3"/>
    <property type="match status" value="1"/>
</dbReference>
<comment type="similarity">
    <text evidence="1">Belongs to the ATP-dependent AMP-binding enzyme family.</text>
</comment>
<evidence type="ECO:0000313" key="5">
    <source>
        <dbReference type="EMBL" id="CAD9819905.1"/>
    </source>
</evidence>
<dbReference type="InterPro" id="IPR045851">
    <property type="entry name" value="AMP-bd_C_sf"/>
</dbReference>
<accession>A0A7S2UJI0</accession>
<evidence type="ECO:0008006" key="6">
    <source>
        <dbReference type="Google" id="ProtNLM"/>
    </source>
</evidence>
<dbReference type="InterPro" id="IPR025110">
    <property type="entry name" value="AMP-bd_C"/>
</dbReference>
<dbReference type="InterPro" id="IPR000873">
    <property type="entry name" value="AMP-dep_synth/lig_dom"/>
</dbReference>
<feature type="domain" description="AMP-binding enzyme C-terminal" evidence="4">
    <location>
        <begin position="493"/>
        <end position="572"/>
    </location>
</feature>
<dbReference type="EMBL" id="HBHQ01017557">
    <property type="protein sequence ID" value="CAD9819905.1"/>
    <property type="molecule type" value="Transcribed_RNA"/>
</dbReference>
<dbReference type="PANTHER" id="PTHR24096:SF149">
    <property type="entry name" value="AMP-BINDING DOMAIN-CONTAINING PROTEIN-RELATED"/>
    <property type="match status" value="1"/>
</dbReference>
<evidence type="ECO:0000256" key="2">
    <source>
        <dbReference type="ARBA" id="ARBA00022598"/>
    </source>
</evidence>
<dbReference type="Pfam" id="PF00501">
    <property type="entry name" value="AMP-binding"/>
    <property type="match status" value="1"/>
</dbReference>
<keyword evidence="2" id="KW-0436">Ligase</keyword>
<feature type="domain" description="AMP-dependent synthetase/ligase" evidence="3">
    <location>
        <begin position="71"/>
        <end position="442"/>
    </location>
</feature>
<dbReference type="Pfam" id="PF13193">
    <property type="entry name" value="AMP-binding_C"/>
    <property type="match status" value="1"/>
</dbReference>
<sequence>MIHLHSLAARKSSIQIVRPLATLIRKTLFSTGGSEVEIEDVCDLHIVESPYPPIQAPPYPPLSEFVMADWQSGNLREKIACVDGSTGQTRTFQDHTTNVAKIAAALKNEFGIKETSTVALFSPNHVDFIPISLGVATTGAKLTPINPLYKIMELVVVLEQSRSEVLISHEATMDVALEAAKHVKCIRHVIIIPRTDGGPVPEGTTSIDDLKKYKYNLKETVRGIHVDGAKHPFLLPYSSGTTGLPKGVCLSHNNLISNLLQFDEIEGMSFPTDHKLISPLPFFHIYGFLVSGLYCAWRGQELITISGRFDLEQFCQLVEEHKPKRAHLVPPILLGLANDPIVDKYDMSSLKMIISAAAPLSSDIEKTVTKRIDSDVKQGWGMSELSPLGTVNSDYNSKTGSIGQLAPSTYGKIVDPKTLKSLKPNEAGELMIKGPQVMLGYLDDPKATAECLTKDGWLRTGDLAYYDEEGFFYITDRIKELIKVRGFQVAPAELEALLLTHDHIKDAAVIGVDCEESGEVPRAYVVMKNDHSYSDKTEDEIREWVKERVVQYKRLEGGVVLTNEIPKSASGKILRRILRDRARHVETE</sequence>
<reference evidence="5" key="1">
    <citation type="submission" date="2021-01" db="EMBL/GenBank/DDBJ databases">
        <authorList>
            <person name="Corre E."/>
            <person name="Pelletier E."/>
            <person name="Niang G."/>
            <person name="Scheremetjew M."/>
            <person name="Finn R."/>
            <person name="Kale V."/>
            <person name="Holt S."/>
            <person name="Cochrane G."/>
            <person name="Meng A."/>
            <person name="Brown T."/>
            <person name="Cohen L."/>
        </authorList>
    </citation>
    <scope>NUCLEOTIDE SEQUENCE</scope>
    <source>
        <strain evidence="5">CCMP2084</strain>
    </source>
</reference>
<dbReference type="Gene3D" id="3.30.300.30">
    <property type="match status" value="1"/>
</dbReference>
<proteinExistence type="inferred from homology"/>
<protein>
    <recommendedName>
        <fullName evidence="6">4-coumarate--CoA ligase</fullName>
    </recommendedName>
</protein>
<dbReference type="Gene3D" id="3.40.50.980">
    <property type="match status" value="2"/>
</dbReference>
<evidence type="ECO:0000256" key="1">
    <source>
        <dbReference type="ARBA" id="ARBA00006432"/>
    </source>
</evidence>
<dbReference type="AlphaFoldDB" id="A0A7S2UJI0"/>
<dbReference type="GO" id="GO:0016405">
    <property type="term" value="F:CoA-ligase activity"/>
    <property type="evidence" value="ECO:0007669"/>
    <property type="project" value="TreeGrafter"/>
</dbReference>
<evidence type="ECO:0000259" key="4">
    <source>
        <dbReference type="Pfam" id="PF13193"/>
    </source>
</evidence>
<dbReference type="SUPFAM" id="SSF56801">
    <property type="entry name" value="Acetyl-CoA synthetase-like"/>
    <property type="match status" value="1"/>
</dbReference>
<dbReference type="PROSITE" id="PS00455">
    <property type="entry name" value="AMP_BINDING"/>
    <property type="match status" value="1"/>
</dbReference>
<organism evidence="5">
    <name type="scientific">Attheya septentrionalis</name>
    <dbReference type="NCBI Taxonomy" id="420275"/>
    <lineage>
        <taxon>Eukaryota</taxon>
        <taxon>Sar</taxon>
        <taxon>Stramenopiles</taxon>
        <taxon>Ochrophyta</taxon>
        <taxon>Bacillariophyta</taxon>
        <taxon>Coscinodiscophyceae</taxon>
        <taxon>Chaetocerotophycidae</taxon>
        <taxon>Chaetocerotales</taxon>
        <taxon>Attheyaceae</taxon>
        <taxon>Attheya</taxon>
    </lineage>
</organism>
<dbReference type="InterPro" id="IPR020845">
    <property type="entry name" value="AMP-binding_CS"/>
</dbReference>
<dbReference type="PANTHER" id="PTHR24096">
    <property type="entry name" value="LONG-CHAIN-FATTY-ACID--COA LIGASE"/>
    <property type="match status" value="1"/>
</dbReference>
<gene>
    <name evidence="5" type="ORF">ASEP1449_LOCUS11738</name>
</gene>